<keyword evidence="4" id="KW-1185">Reference proteome</keyword>
<gene>
    <name evidence="3" type="ORF">CBR_g20260</name>
</gene>
<feature type="region of interest" description="Disordered" evidence="2">
    <location>
        <begin position="325"/>
        <end position="374"/>
    </location>
</feature>
<dbReference type="AlphaFoldDB" id="A0A388KZZ2"/>
<evidence type="ECO:0000313" key="3">
    <source>
        <dbReference type="EMBL" id="GBG75630.1"/>
    </source>
</evidence>
<keyword evidence="1" id="KW-0175">Coiled coil</keyword>
<organism evidence="3 4">
    <name type="scientific">Chara braunii</name>
    <name type="common">Braun's stonewort</name>
    <dbReference type="NCBI Taxonomy" id="69332"/>
    <lineage>
        <taxon>Eukaryota</taxon>
        <taxon>Viridiplantae</taxon>
        <taxon>Streptophyta</taxon>
        <taxon>Charophyceae</taxon>
        <taxon>Charales</taxon>
        <taxon>Characeae</taxon>
        <taxon>Chara</taxon>
    </lineage>
</organism>
<comment type="caution">
    <text evidence="3">The sequence shown here is derived from an EMBL/GenBank/DDBJ whole genome shotgun (WGS) entry which is preliminary data.</text>
</comment>
<dbReference type="Gramene" id="GBG75630">
    <property type="protein sequence ID" value="GBG75630"/>
    <property type="gene ID" value="CBR_g20260"/>
</dbReference>
<name>A0A388KZZ2_CHABU</name>
<dbReference type="Proteomes" id="UP000265515">
    <property type="component" value="Unassembled WGS sequence"/>
</dbReference>
<feature type="region of interest" description="Disordered" evidence="2">
    <location>
        <begin position="291"/>
        <end position="312"/>
    </location>
</feature>
<feature type="compositionally biased region" description="Basic and acidic residues" evidence="2">
    <location>
        <begin position="357"/>
        <end position="366"/>
    </location>
</feature>
<accession>A0A388KZZ2</accession>
<evidence type="ECO:0000256" key="1">
    <source>
        <dbReference type="SAM" id="Coils"/>
    </source>
</evidence>
<dbReference type="EMBL" id="BFEA01000228">
    <property type="protein sequence ID" value="GBG75630.1"/>
    <property type="molecule type" value="Genomic_DNA"/>
</dbReference>
<reference evidence="3 4" key="1">
    <citation type="journal article" date="2018" name="Cell">
        <title>The Chara Genome: Secondary Complexity and Implications for Plant Terrestrialization.</title>
        <authorList>
            <person name="Nishiyama T."/>
            <person name="Sakayama H."/>
            <person name="Vries J.D."/>
            <person name="Buschmann H."/>
            <person name="Saint-Marcoux D."/>
            <person name="Ullrich K.K."/>
            <person name="Haas F.B."/>
            <person name="Vanderstraeten L."/>
            <person name="Becker D."/>
            <person name="Lang D."/>
            <person name="Vosolsobe S."/>
            <person name="Rombauts S."/>
            <person name="Wilhelmsson P.K.I."/>
            <person name="Janitza P."/>
            <person name="Kern R."/>
            <person name="Heyl A."/>
            <person name="Rumpler F."/>
            <person name="Villalobos L.I.A.C."/>
            <person name="Clay J.M."/>
            <person name="Skokan R."/>
            <person name="Toyoda A."/>
            <person name="Suzuki Y."/>
            <person name="Kagoshima H."/>
            <person name="Schijlen E."/>
            <person name="Tajeshwar N."/>
            <person name="Catarino B."/>
            <person name="Hetherington A.J."/>
            <person name="Saltykova A."/>
            <person name="Bonnot C."/>
            <person name="Breuninger H."/>
            <person name="Symeonidi A."/>
            <person name="Radhakrishnan G.V."/>
            <person name="Van Nieuwerburgh F."/>
            <person name="Deforce D."/>
            <person name="Chang C."/>
            <person name="Karol K.G."/>
            <person name="Hedrich R."/>
            <person name="Ulvskov P."/>
            <person name="Glockner G."/>
            <person name="Delwiche C.F."/>
            <person name="Petrasek J."/>
            <person name="Van de Peer Y."/>
            <person name="Friml J."/>
            <person name="Beilby M."/>
            <person name="Dolan L."/>
            <person name="Kohara Y."/>
            <person name="Sugano S."/>
            <person name="Fujiyama A."/>
            <person name="Delaux P.-M."/>
            <person name="Quint M."/>
            <person name="TheiBen G."/>
            <person name="Hagemann M."/>
            <person name="Harholt J."/>
            <person name="Dunand C."/>
            <person name="Zachgo S."/>
            <person name="Langdale J."/>
            <person name="Maumus F."/>
            <person name="Straeten D.V.D."/>
            <person name="Gould S.B."/>
            <person name="Rensing S.A."/>
        </authorList>
    </citation>
    <scope>NUCLEOTIDE SEQUENCE [LARGE SCALE GENOMIC DNA]</scope>
    <source>
        <strain evidence="3 4">S276</strain>
    </source>
</reference>
<sequence>MPTITCPKLGGEHSFPYVENFPVSPPRHVRRRSAEDVWALLESLPTNCDPPNAGTSSTVPDLFAEEARGELVDKMIKETTRRRSAELLNLKDTVAHPERDSIRLSASLKKTLDEHKRKNKVAEAADMNKSTELPSLGQQQQERGAPGANGSSQSGQPQQEEVVDPDLTPPLQSQRRSERGNPNVSSRVRRASASVQPSQPRPCPVHGFHKDSAPTHRACRERRNNSEAGAKYLSDHNHVPGWMAAEKDFFTTSGQMASSANGAESQGGSNGNIDIIAGAVAGVPESFRNGSAVPPRTQAACHGKRTNSEMSIDLDDNTAPLKRCHYDHGTSSGSLRGRHCKQNPPEPTGDNSATKRRCAERTDRRSRQGHATCSECSKPLDEKLQELEDAIEELSEEIRRKDVMIRILEKKSAEQVTMIKYQHSTISSMCRVNNSLYETNKILEERVENLGGSAELW</sequence>
<feature type="region of interest" description="Disordered" evidence="2">
    <location>
        <begin position="112"/>
        <end position="221"/>
    </location>
</feature>
<feature type="coiled-coil region" evidence="1">
    <location>
        <begin position="377"/>
        <end position="411"/>
    </location>
</feature>
<feature type="compositionally biased region" description="Basic and acidic residues" evidence="2">
    <location>
        <begin position="112"/>
        <end position="123"/>
    </location>
</feature>
<protein>
    <submittedName>
        <fullName evidence="3">Uncharacterized protein</fullName>
    </submittedName>
</protein>
<evidence type="ECO:0000256" key="2">
    <source>
        <dbReference type="SAM" id="MobiDB-lite"/>
    </source>
</evidence>
<feature type="compositionally biased region" description="Low complexity" evidence="2">
    <location>
        <begin position="144"/>
        <end position="159"/>
    </location>
</feature>
<proteinExistence type="predicted"/>
<feature type="compositionally biased region" description="Polar residues" evidence="2">
    <location>
        <begin position="128"/>
        <end position="142"/>
    </location>
</feature>
<evidence type="ECO:0000313" key="4">
    <source>
        <dbReference type="Proteomes" id="UP000265515"/>
    </source>
</evidence>